<name>A0ABQ4KCD5_9BACI</name>
<evidence type="ECO:0000313" key="2">
    <source>
        <dbReference type="Proteomes" id="UP000680279"/>
    </source>
</evidence>
<accession>A0ABQ4KCD5</accession>
<dbReference type="InterPro" id="IPR036390">
    <property type="entry name" value="WH_DNA-bd_sf"/>
</dbReference>
<dbReference type="InterPro" id="IPR036388">
    <property type="entry name" value="WH-like_DNA-bd_sf"/>
</dbReference>
<dbReference type="EMBL" id="BOQT01000034">
    <property type="protein sequence ID" value="GIN23393.1"/>
    <property type="molecule type" value="Genomic_DNA"/>
</dbReference>
<gene>
    <name evidence="1" type="ORF">J1TS3_45270</name>
</gene>
<proteinExistence type="predicted"/>
<comment type="caution">
    <text evidence="1">The sequence shown here is derived from an EMBL/GenBank/DDBJ whole genome shotgun (WGS) entry which is preliminary data.</text>
</comment>
<sequence length="180" mass="20849">MIKLNIGEKSLLMRKRLTPIKEEIVNKIKSSPSGTVFYYDFEEIDGINTSGVDELIAKVVNYLISSEVDKFLILKNLKEELYEHRFNIDYSLSRLEFGIVEMMPSGEAKFLGKISDTYKEILDQIYRDKNVTARSIADLTGKKLPLVSTHLNKLYSLRLINRKEELLIEGGRQYIYQSLF</sequence>
<keyword evidence="2" id="KW-1185">Reference proteome</keyword>
<evidence type="ECO:0000313" key="1">
    <source>
        <dbReference type="EMBL" id="GIN23393.1"/>
    </source>
</evidence>
<dbReference type="SUPFAM" id="SSF46785">
    <property type="entry name" value="Winged helix' DNA-binding domain"/>
    <property type="match status" value="1"/>
</dbReference>
<organism evidence="1 2">
    <name type="scientific">Siminovitchia fordii</name>
    <dbReference type="NCBI Taxonomy" id="254759"/>
    <lineage>
        <taxon>Bacteria</taxon>
        <taxon>Bacillati</taxon>
        <taxon>Bacillota</taxon>
        <taxon>Bacilli</taxon>
        <taxon>Bacillales</taxon>
        <taxon>Bacillaceae</taxon>
        <taxon>Siminovitchia</taxon>
    </lineage>
</organism>
<dbReference type="Proteomes" id="UP000680279">
    <property type="component" value="Unassembled WGS sequence"/>
</dbReference>
<dbReference type="RefSeq" id="WP_212963997.1">
    <property type="nucleotide sequence ID" value="NZ_BOQT01000034.1"/>
</dbReference>
<dbReference type="Gene3D" id="1.10.10.10">
    <property type="entry name" value="Winged helix-like DNA-binding domain superfamily/Winged helix DNA-binding domain"/>
    <property type="match status" value="1"/>
</dbReference>
<reference evidence="1 2" key="1">
    <citation type="submission" date="2021-03" db="EMBL/GenBank/DDBJ databases">
        <title>Antimicrobial resistance genes in bacteria isolated from Japanese honey, and their potential for conferring macrolide and lincosamide resistance in the American foulbrood pathogen Paenibacillus larvae.</title>
        <authorList>
            <person name="Okamoto M."/>
            <person name="Kumagai M."/>
            <person name="Kanamori H."/>
            <person name="Takamatsu D."/>
        </authorList>
    </citation>
    <scope>NUCLEOTIDE SEQUENCE [LARGE SCALE GENOMIC DNA]</scope>
    <source>
        <strain evidence="1 2">J1TS3</strain>
    </source>
</reference>
<protein>
    <submittedName>
        <fullName evidence="1">Uncharacterized protein</fullName>
    </submittedName>
</protein>